<dbReference type="InterPro" id="IPR031793">
    <property type="entry name" value="KICSTOR_ITFG2"/>
</dbReference>
<name>A0A8J5J7V5_9STRA</name>
<reference evidence="1" key="1">
    <citation type="submission" date="2021-01" db="EMBL/GenBank/DDBJ databases">
        <title>Phytophthora aleatoria, a newly-described species from Pinus radiata is distinct from Phytophthora cactorum isolates based on comparative genomics.</title>
        <authorList>
            <person name="Mcdougal R."/>
            <person name="Panda P."/>
            <person name="Williams N."/>
            <person name="Studholme D.J."/>
        </authorList>
    </citation>
    <scope>NUCLEOTIDE SEQUENCE</scope>
    <source>
        <strain evidence="1">NZFS 4037</strain>
    </source>
</reference>
<accession>A0A8J5J7V5</accession>
<proteinExistence type="predicted"/>
<dbReference type="PANTHER" id="PTHR16317">
    <property type="entry name" value="INTEGRIN ALPHA REPEAT DOMAIN-CONTAINING"/>
    <property type="match status" value="1"/>
</dbReference>
<dbReference type="GO" id="GO:0032006">
    <property type="term" value="P:regulation of TOR signaling"/>
    <property type="evidence" value="ECO:0007669"/>
    <property type="project" value="TreeGrafter"/>
</dbReference>
<dbReference type="Pfam" id="PF15907">
    <property type="entry name" value="Itfg2"/>
    <property type="match status" value="1"/>
</dbReference>
<sequence length="411" mass="44983">MRGQLELTPTYAAQLDGKILANAHAVGDVDGDGATELLFGSLMGKVSVFKIVGDRLTQWRNCEVNGSVTSICLDYCFAGDTRIIVATAEGKCSVFRSVEGAEVLQLCSEFNVALNVCGVVHLNDELIVATRDGRVLVYRPNLNHDEVQYSQVAQLEINGEIETLIVLHSKADASPRLLARCFSSEVFSISGPNVEDPVDKRDVVPWDGPPRENEGITFVVGDIELGGERGMNALVSMNGLVSLFSSSGERHWDFQLPEAVVNADKLEMTAAGGERQDAIVVCTWSGQTYAIQSERRLVRFRMLLPGCSMFCVDIRDLSAHVDPTIVGISTSGTVFVYRDVQETLIRGLQDSTLADKVRESPVFAQMDTPEKRKVVLEKLRKTFPQSAVSTKSEAPTVHELIRAMLAVQLYA</sequence>
<dbReference type="Proteomes" id="UP000709295">
    <property type="component" value="Unassembled WGS sequence"/>
</dbReference>
<evidence type="ECO:0000313" key="2">
    <source>
        <dbReference type="Proteomes" id="UP000709295"/>
    </source>
</evidence>
<evidence type="ECO:0008006" key="3">
    <source>
        <dbReference type="Google" id="ProtNLM"/>
    </source>
</evidence>
<gene>
    <name evidence="1" type="ORF">JG688_00008526</name>
</gene>
<dbReference type="AlphaFoldDB" id="A0A8J5J7V5"/>
<comment type="caution">
    <text evidence="1">The sequence shown here is derived from an EMBL/GenBank/DDBJ whole genome shotgun (WGS) entry which is preliminary data.</text>
</comment>
<organism evidence="1 2">
    <name type="scientific">Phytophthora aleatoria</name>
    <dbReference type="NCBI Taxonomy" id="2496075"/>
    <lineage>
        <taxon>Eukaryota</taxon>
        <taxon>Sar</taxon>
        <taxon>Stramenopiles</taxon>
        <taxon>Oomycota</taxon>
        <taxon>Peronosporomycetes</taxon>
        <taxon>Peronosporales</taxon>
        <taxon>Peronosporaceae</taxon>
        <taxon>Phytophthora</taxon>
    </lineage>
</organism>
<protein>
    <recommendedName>
        <fullName evidence="3">Integrin-alpha FG-GAP repeat-containing protein 2</fullName>
    </recommendedName>
</protein>
<dbReference type="EMBL" id="JAENGY010000453">
    <property type="protein sequence ID" value="KAG6962585.1"/>
    <property type="molecule type" value="Genomic_DNA"/>
</dbReference>
<dbReference type="PANTHER" id="PTHR16317:SF1">
    <property type="entry name" value="KICSTOR COMPLEX PROTEIN ITFG2"/>
    <property type="match status" value="1"/>
</dbReference>
<evidence type="ECO:0000313" key="1">
    <source>
        <dbReference type="EMBL" id="KAG6962585.1"/>
    </source>
</evidence>
<keyword evidence="2" id="KW-1185">Reference proteome</keyword>